<dbReference type="OrthoDB" id="535167at2759"/>
<protein>
    <submittedName>
        <fullName evidence="1">Jg258 protein</fullName>
    </submittedName>
</protein>
<reference evidence="1" key="1">
    <citation type="submission" date="2022-03" db="EMBL/GenBank/DDBJ databases">
        <authorList>
            <person name="Lindestad O."/>
        </authorList>
    </citation>
    <scope>NUCLEOTIDE SEQUENCE</scope>
</reference>
<dbReference type="Proteomes" id="UP000838756">
    <property type="component" value="Unassembled WGS sequence"/>
</dbReference>
<accession>A0A8S4QKA9</accession>
<feature type="non-terminal residue" evidence="1">
    <location>
        <position position="1"/>
    </location>
</feature>
<sequence length="161" mass="18877">LQLVVSHRYESGVTQAAIDTGTRFLVHLGQNRTLAVHFLLKDQEHETKEVCHVPPEWSMFDDSAHTINMFYENDKNYLDVQEDKKVREEAMDYKRQREDAARTCEAIRARLLRLLEENLAERPLHRLSLAEFDLHLEHKKERIKQVHTVHITTTHTSPSSP</sequence>
<comment type="caution">
    <text evidence="1">The sequence shown here is derived from an EMBL/GenBank/DDBJ whole genome shotgun (WGS) entry which is preliminary data.</text>
</comment>
<evidence type="ECO:0000313" key="1">
    <source>
        <dbReference type="EMBL" id="CAH2208832.1"/>
    </source>
</evidence>
<keyword evidence="2" id="KW-1185">Reference proteome</keyword>
<gene>
    <name evidence="1" type="primary">jg258</name>
    <name evidence="1" type="ORF">PAEG_LOCUS1340</name>
</gene>
<proteinExistence type="predicted"/>
<name>A0A8S4QKA9_9NEOP</name>
<dbReference type="EMBL" id="CAKXAJ010004618">
    <property type="protein sequence ID" value="CAH2208832.1"/>
    <property type="molecule type" value="Genomic_DNA"/>
</dbReference>
<evidence type="ECO:0000313" key="2">
    <source>
        <dbReference type="Proteomes" id="UP000838756"/>
    </source>
</evidence>
<dbReference type="AlphaFoldDB" id="A0A8S4QKA9"/>
<organism evidence="1 2">
    <name type="scientific">Pararge aegeria aegeria</name>
    <dbReference type="NCBI Taxonomy" id="348720"/>
    <lineage>
        <taxon>Eukaryota</taxon>
        <taxon>Metazoa</taxon>
        <taxon>Ecdysozoa</taxon>
        <taxon>Arthropoda</taxon>
        <taxon>Hexapoda</taxon>
        <taxon>Insecta</taxon>
        <taxon>Pterygota</taxon>
        <taxon>Neoptera</taxon>
        <taxon>Endopterygota</taxon>
        <taxon>Lepidoptera</taxon>
        <taxon>Glossata</taxon>
        <taxon>Ditrysia</taxon>
        <taxon>Papilionoidea</taxon>
        <taxon>Nymphalidae</taxon>
        <taxon>Satyrinae</taxon>
        <taxon>Satyrini</taxon>
        <taxon>Parargina</taxon>
        <taxon>Pararge</taxon>
    </lineage>
</organism>